<name>A0ACB9DGG3_ARCLA</name>
<keyword evidence="2" id="KW-1185">Reference proteome</keyword>
<reference evidence="2" key="1">
    <citation type="journal article" date="2022" name="Mol. Ecol. Resour.">
        <title>The genomes of chicory, endive, great burdock and yacon provide insights into Asteraceae palaeo-polyploidization history and plant inulin production.</title>
        <authorList>
            <person name="Fan W."/>
            <person name="Wang S."/>
            <person name="Wang H."/>
            <person name="Wang A."/>
            <person name="Jiang F."/>
            <person name="Liu H."/>
            <person name="Zhao H."/>
            <person name="Xu D."/>
            <person name="Zhang Y."/>
        </authorList>
    </citation>
    <scope>NUCLEOTIDE SEQUENCE [LARGE SCALE GENOMIC DNA]</scope>
    <source>
        <strain evidence="2">cv. Niubang</strain>
    </source>
</reference>
<dbReference type="EMBL" id="CM042049">
    <property type="protein sequence ID" value="KAI3745657.1"/>
    <property type="molecule type" value="Genomic_DNA"/>
</dbReference>
<reference evidence="1 2" key="2">
    <citation type="journal article" date="2022" name="Mol. Ecol. Resour.">
        <title>The genomes of chicory, endive, great burdock and yacon provide insights into Asteraceae paleo-polyploidization history and plant inulin production.</title>
        <authorList>
            <person name="Fan W."/>
            <person name="Wang S."/>
            <person name="Wang H."/>
            <person name="Wang A."/>
            <person name="Jiang F."/>
            <person name="Liu H."/>
            <person name="Zhao H."/>
            <person name="Xu D."/>
            <person name="Zhang Y."/>
        </authorList>
    </citation>
    <scope>NUCLEOTIDE SEQUENCE [LARGE SCALE GENOMIC DNA]</scope>
    <source>
        <strain evidence="2">cv. Niubang</strain>
    </source>
</reference>
<organism evidence="1 2">
    <name type="scientific">Arctium lappa</name>
    <name type="common">Greater burdock</name>
    <name type="synonym">Lappa major</name>
    <dbReference type="NCBI Taxonomy" id="4217"/>
    <lineage>
        <taxon>Eukaryota</taxon>
        <taxon>Viridiplantae</taxon>
        <taxon>Streptophyta</taxon>
        <taxon>Embryophyta</taxon>
        <taxon>Tracheophyta</taxon>
        <taxon>Spermatophyta</taxon>
        <taxon>Magnoliopsida</taxon>
        <taxon>eudicotyledons</taxon>
        <taxon>Gunneridae</taxon>
        <taxon>Pentapetalae</taxon>
        <taxon>asterids</taxon>
        <taxon>campanulids</taxon>
        <taxon>Asterales</taxon>
        <taxon>Asteraceae</taxon>
        <taxon>Carduoideae</taxon>
        <taxon>Cardueae</taxon>
        <taxon>Arctiinae</taxon>
        <taxon>Arctium</taxon>
    </lineage>
</organism>
<comment type="caution">
    <text evidence="1">The sequence shown here is derived from an EMBL/GenBank/DDBJ whole genome shotgun (WGS) entry which is preliminary data.</text>
</comment>
<dbReference type="Proteomes" id="UP001055879">
    <property type="component" value="Linkage Group LG03"/>
</dbReference>
<protein>
    <submittedName>
        <fullName evidence="1">Uncharacterized protein</fullName>
    </submittedName>
</protein>
<proteinExistence type="predicted"/>
<accession>A0ACB9DGG3</accession>
<gene>
    <name evidence="1" type="ORF">L6452_08060</name>
</gene>
<evidence type="ECO:0000313" key="2">
    <source>
        <dbReference type="Proteomes" id="UP001055879"/>
    </source>
</evidence>
<sequence length="164" mass="18765">MHVWQSEVDKLQAYPNAEIQKKLRPSFDGLDFDQKRIFLDIACAFVGENRDFVASVLDSDDCFANANIEVLVDKSLISISRDDNSLQMHELIRSMAREIVREESNWPGHRSRLWILSDVKNVLNENKATETVEVLHLLQEESSEKVHIDATSKIFGHRLSVSQG</sequence>
<evidence type="ECO:0000313" key="1">
    <source>
        <dbReference type="EMBL" id="KAI3745657.1"/>
    </source>
</evidence>